<sequence length="53" mass="6425">MSIFSYRKHLRFLSQSQRRRWWDQKKRLTPRVVIGAAYVPPNVSREFAYVKVA</sequence>
<evidence type="ECO:0000313" key="1">
    <source>
        <dbReference type="EMBL" id="SAL45225.1"/>
    </source>
</evidence>
<organism evidence="1 2">
    <name type="scientific">Caballeronia choica</name>
    <dbReference type="NCBI Taxonomy" id="326476"/>
    <lineage>
        <taxon>Bacteria</taxon>
        <taxon>Pseudomonadati</taxon>
        <taxon>Pseudomonadota</taxon>
        <taxon>Betaproteobacteria</taxon>
        <taxon>Burkholderiales</taxon>
        <taxon>Burkholderiaceae</taxon>
        <taxon>Caballeronia</taxon>
    </lineage>
</organism>
<comment type="caution">
    <text evidence="1">The sequence shown here is derived from an EMBL/GenBank/DDBJ whole genome shotgun (WGS) entry which is preliminary data.</text>
</comment>
<accession>A0A158HLG3</accession>
<keyword evidence="2" id="KW-1185">Reference proteome</keyword>
<gene>
    <name evidence="1" type="ORF">AWB68_02142</name>
</gene>
<name>A0A158HLG3_9BURK</name>
<dbReference type="EMBL" id="FCON02000017">
    <property type="protein sequence ID" value="SAL45225.1"/>
    <property type="molecule type" value="Genomic_DNA"/>
</dbReference>
<dbReference type="Proteomes" id="UP000054770">
    <property type="component" value="Unassembled WGS sequence"/>
</dbReference>
<dbReference type="AlphaFoldDB" id="A0A158HLG3"/>
<reference evidence="1" key="1">
    <citation type="submission" date="2016-01" db="EMBL/GenBank/DDBJ databases">
        <authorList>
            <person name="Peeters C."/>
        </authorList>
    </citation>
    <scope>NUCLEOTIDE SEQUENCE [LARGE SCALE GENOMIC DNA]</scope>
    <source>
        <strain evidence="1">LMG 22940</strain>
    </source>
</reference>
<protein>
    <submittedName>
        <fullName evidence="1">Uncharacterized protein</fullName>
    </submittedName>
</protein>
<proteinExistence type="predicted"/>
<dbReference type="RefSeq" id="WP_200828672.1">
    <property type="nucleotide sequence ID" value="NZ_FCON02000017.1"/>
</dbReference>
<evidence type="ECO:0000313" key="2">
    <source>
        <dbReference type="Proteomes" id="UP000054770"/>
    </source>
</evidence>